<feature type="transmembrane region" description="Helical" evidence="9">
    <location>
        <begin position="312"/>
        <end position="335"/>
    </location>
</feature>
<dbReference type="PROSITE" id="PS50109">
    <property type="entry name" value="HIS_KIN"/>
    <property type="match status" value="1"/>
</dbReference>
<dbReference type="PANTHER" id="PTHR45436:SF5">
    <property type="entry name" value="SENSOR HISTIDINE KINASE TRCS"/>
    <property type="match status" value="1"/>
</dbReference>
<dbReference type="PANTHER" id="PTHR45436">
    <property type="entry name" value="SENSOR HISTIDINE KINASE YKOH"/>
    <property type="match status" value="1"/>
</dbReference>
<keyword evidence="7 9" id="KW-1133">Transmembrane helix</keyword>
<dbReference type="InterPro" id="IPR005467">
    <property type="entry name" value="His_kinase_dom"/>
</dbReference>
<dbReference type="InterPro" id="IPR036890">
    <property type="entry name" value="HATPase_C_sf"/>
</dbReference>
<evidence type="ECO:0000256" key="9">
    <source>
        <dbReference type="SAM" id="Phobius"/>
    </source>
</evidence>
<name>A0A841C173_9ACTN</name>
<keyword evidence="3" id="KW-0597">Phosphoprotein</keyword>
<dbReference type="InterPro" id="IPR013587">
    <property type="entry name" value="Nitrate/nitrite_sensing"/>
</dbReference>
<gene>
    <name evidence="11" type="ORF">F4553_006327</name>
</gene>
<dbReference type="EMBL" id="JACHMN010000003">
    <property type="protein sequence ID" value="MBB5872893.1"/>
    <property type="molecule type" value="Genomic_DNA"/>
</dbReference>
<dbReference type="Pfam" id="PF02518">
    <property type="entry name" value="HATPase_c"/>
    <property type="match status" value="1"/>
</dbReference>
<proteinExistence type="predicted"/>
<evidence type="ECO:0000256" key="8">
    <source>
        <dbReference type="SAM" id="MobiDB-lite"/>
    </source>
</evidence>
<dbReference type="InterPro" id="IPR050428">
    <property type="entry name" value="TCS_sensor_his_kinase"/>
</dbReference>
<accession>A0A841C173</accession>
<evidence type="ECO:0000256" key="5">
    <source>
        <dbReference type="ARBA" id="ARBA00022692"/>
    </source>
</evidence>
<keyword evidence="12" id="KW-1185">Reference proteome</keyword>
<dbReference type="GO" id="GO:0005886">
    <property type="term" value="C:plasma membrane"/>
    <property type="evidence" value="ECO:0007669"/>
    <property type="project" value="TreeGrafter"/>
</dbReference>
<reference evidence="11 12" key="1">
    <citation type="submission" date="2020-08" db="EMBL/GenBank/DDBJ databases">
        <title>Sequencing the genomes of 1000 actinobacteria strains.</title>
        <authorList>
            <person name="Klenk H.-P."/>
        </authorList>
    </citation>
    <scope>NUCLEOTIDE SEQUENCE [LARGE SCALE GENOMIC DNA]</scope>
    <source>
        <strain evidence="11 12">DSM 45362</strain>
    </source>
</reference>
<dbReference type="AlphaFoldDB" id="A0A841C173"/>
<evidence type="ECO:0000256" key="1">
    <source>
        <dbReference type="ARBA" id="ARBA00000085"/>
    </source>
</evidence>
<keyword evidence="9" id="KW-0472">Membrane</keyword>
<evidence type="ECO:0000259" key="10">
    <source>
        <dbReference type="PROSITE" id="PS50109"/>
    </source>
</evidence>
<evidence type="ECO:0000256" key="3">
    <source>
        <dbReference type="ARBA" id="ARBA00022553"/>
    </source>
</evidence>
<dbReference type="EC" id="2.7.13.3" evidence="2"/>
<feature type="region of interest" description="Disordered" evidence="8">
    <location>
        <begin position="119"/>
        <end position="146"/>
    </location>
</feature>
<dbReference type="SUPFAM" id="SSF55874">
    <property type="entry name" value="ATPase domain of HSP90 chaperone/DNA topoisomerase II/histidine kinase"/>
    <property type="match status" value="1"/>
</dbReference>
<evidence type="ECO:0000256" key="6">
    <source>
        <dbReference type="ARBA" id="ARBA00022777"/>
    </source>
</evidence>
<keyword evidence="5 9" id="KW-0812">Transmembrane</keyword>
<dbReference type="InterPro" id="IPR003594">
    <property type="entry name" value="HATPase_dom"/>
</dbReference>
<protein>
    <recommendedName>
        <fullName evidence="2">histidine kinase</fullName>
        <ecNumber evidence="2">2.7.13.3</ecNumber>
    </recommendedName>
</protein>
<sequence>MLPVVVALIGVGALGLVQTAEALNSATDAQRSRQIAQALSATVKLGHQLEQEVAETADLLLRGGTAGQQLLIAQRIRTEEAMARFREATAAAALASPAVRELLDEAEEELDNLSTTRYRALHPDVPPGGVPVTSDRAGSPEDSSPEAAYDELTHTLVAVAEAYAVQPVDPRLAASARVVSVLTGAEHRAAEQRGLLREVFTRGRFEPGELAQLGMLRGAEQERLAELDRIATPVMRSRYAAVVSGVDVENARSMIEKALQADSRSDALKVDSDAWYIAQTNALRRLYLFELEAIGVLEEEATFQAAVAQTQAVVSGISTAAIMALTFYAALSLAVRTSRRLRNLRQAALAVANTELPGAIAAVTEAPSPDTVRAVIAASTERSAASLPVDADEIGEVSAAIGALHRQALRLASDQALQRLDIAGVFVALSRRGQTLVNRQLALIDEFELVETDPETLSRLFRLDHLAARMRRNEENLLVLAGGEPGRTFPYPELLSDVVLAAAAEIEDYARIDATAVPELWVSAHCVGDLVHLIAELVENATLFSPPTSRVQVSTHRAPEELTISVFDRGIGIPAGQLAQINERLAHPSRLTSELASRMGLLVVARLAERLQVGVELHSAPGQGTMALVRLPARLLATAEGVAARRNAEAAARAASAPVAASVAPKIVARGHARPVGNGNGNDLPVRDPGDALAPALIDDPAQTVVPATIDPELIRARLTSLATGMAAHRQAAPPTRP</sequence>
<comment type="caution">
    <text evidence="11">The sequence shown here is derived from an EMBL/GenBank/DDBJ whole genome shotgun (WGS) entry which is preliminary data.</text>
</comment>
<comment type="catalytic activity">
    <reaction evidence="1">
        <text>ATP + protein L-histidine = ADP + protein N-phospho-L-histidine.</text>
        <dbReference type="EC" id="2.7.13.3"/>
    </reaction>
</comment>
<dbReference type="GO" id="GO:0004673">
    <property type="term" value="F:protein histidine kinase activity"/>
    <property type="evidence" value="ECO:0007669"/>
    <property type="project" value="UniProtKB-EC"/>
</dbReference>
<organism evidence="11 12">
    <name type="scientific">Allocatelliglobosispora scoriae</name>
    <dbReference type="NCBI Taxonomy" id="643052"/>
    <lineage>
        <taxon>Bacteria</taxon>
        <taxon>Bacillati</taxon>
        <taxon>Actinomycetota</taxon>
        <taxon>Actinomycetes</taxon>
        <taxon>Micromonosporales</taxon>
        <taxon>Micromonosporaceae</taxon>
        <taxon>Allocatelliglobosispora</taxon>
    </lineage>
</organism>
<keyword evidence="6 11" id="KW-0418">Kinase</keyword>
<evidence type="ECO:0000256" key="4">
    <source>
        <dbReference type="ARBA" id="ARBA00022679"/>
    </source>
</evidence>
<evidence type="ECO:0000313" key="12">
    <source>
        <dbReference type="Proteomes" id="UP000587527"/>
    </source>
</evidence>
<dbReference type="SMART" id="SM00387">
    <property type="entry name" value="HATPase_c"/>
    <property type="match status" value="1"/>
</dbReference>
<dbReference type="Proteomes" id="UP000587527">
    <property type="component" value="Unassembled WGS sequence"/>
</dbReference>
<dbReference type="GO" id="GO:0000160">
    <property type="term" value="P:phosphorelay signal transduction system"/>
    <property type="evidence" value="ECO:0007669"/>
    <property type="project" value="TreeGrafter"/>
</dbReference>
<evidence type="ECO:0000256" key="2">
    <source>
        <dbReference type="ARBA" id="ARBA00012438"/>
    </source>
</evidence>
<evidence type="ECO:0000313" key="11">
    <source>
        <dbReference type="EMBL" id="MBB5872893.1"/>
    </source>
</evidence>
<dbReference type="RefSeq" id="WP_184843202.1">
    <property type="nucleotide sequence ID" value="NZ_JACHMN010000003.1"/>
</dbReference>
<keyword evidence="4" id="KW-0808">Transferase</keyword>
<evidence type="ECO:0000256" key="7">
    <source>
        <dbReference type="ARBA" id="ARBA00022989"/>
    </source>
</evidence>
<feature type="domain" description="Histidine kinase" evidence="10">
    <location>
        <begin position="530"/>
        <end position="635"/>
    </location>
</feature>
<dbReference type="Gene3D" id="3.30.565.10">
    <property type="entry name" value="Histidine kinase-like ATPase, C-terminal domain"/>
    <property type="match status" value="1"/>
</dbReference>
<dbReference type="Pfam" id="PF08376">
    <property type="entry name" value="NIT"/>
    <property type="match status" value="1"/>
</dbReference>